<dbReference type="EMBL" id="FMAJ01000031">
    <property type="protein sequence ID" value="SCB62067.1"/>
    <property type="molecule type" value="Genomic_DNA"/>
</dbReference>
<organism evidence="2 3">
    <name type="scientific">Rhizobium aethiopicum</name>
    <dbReference type="NCBI Taxonomy" id="1138170"/>
    <lineage>
        <taxon>Bacteria</taxon>
        <taxon>Pseudomonadati</taxon>
        <taxon>Pseudomonadota</taxon>
        <taxon>Alphaproteobacteria</taxon>
        <taxon>Hyphomicrobiales</taxon>
        <taxon>Rhizobiaceae</taxon>
        <taxon>Rhizobium/Agrobacterium group</taxon>
        <taxon>Rhizobium</taxon>
    </lineage>
</organism>
<gene>
    <name evidence="2" type="ORF">GA0061105_13114</name>
</gene>
<name>A0A1C3YC45_9HYPH</name>
<dbReference type="STRING" id="1138170.GA0061105_13114"/>
<keyword evidence="1" id="KW-0812">Transmembrane</keyword>
<accession>A0A1C3YC45</accession>
<reference evidence="2 3" key="1">
    <citation type="submission" date="2016-08" db="EMBL/GenBank/DDBJ databases">
        <authorList>
            <person name="Seilhamer J.J."/>
        </authorList>
    </citation>
    <scope>NUCLEOTIDE SEQUENCE [LARGE SCALE GENOMIC DNA]</scope>
    <source>
        <strain evidence="2 3">HBR26</strain>
    </source>
</reference>
<dbReference type="AlphaFoldDB" id="A0A1C3YC45"/>
<sequence>MAYRLSKDLDRILYVGCAVAGLIGVGASLYPSNPRRNMLPDDLIERHEGVRSTQTFSKPWSLLTSISKGAR</sequence>
<proteinExistence type="predicted"/>
<evidence type="ECO:0000313" key="2">
    <source>
        <dbReference type="EMBL" id="SCB62067.1"/>
    </source>
</evidence>
<feature type="transmembrane region" description="Helical" evidence="1">
    <location>
        <begin position="12"/>
        <end position="30"/>
    </location>
</feature>
<protein>
    <submittedName>
        <fullName evidence="2">Uncharacterized protein</fullName>
    </submittedName>
</protein>
<evidence type="ECO:0000313" key="3">
    <source>
        <dbReference type="Proteomes" id="UP000198723"/>
    </source>
</evidence>
<keyword evidence="1" id="KW-1133">Transmembrane helix</keyword>
<evidence type="ECO:0000256" key="1">
    <source>
        <dbReference type="SAM" id="Phobius"/>
    </source>
</evidence>
<dbReference type="Proteomes" id="UP000198723">
    <property type="component" value="Unassembled WGS sequence"/>
</dbReference>
<keyword evidence="1" id="KW-0472">Membrane</keyword>